<reference evidence="2 3" key="1">
    <citation type="journal article" date="2023" name="Commun. Biol.">
        <title>Genome analysis of Parmales, the sister group of diatoms, reveals the evolutionary specialization of diatoms from phago-mixotrophs to photoautotrophs.</title>
        <authorList>
            <person name="Ban H."/>
            <person name="Sato S."/>
            <person name="Yoshikawa S."/>
            <person name="Yamada K."/>
            <person name="Nakamura Y."/>
            <person name="Ichinomiya M."/>
            <person name="Sato N."/>
            <person name="Blanc-Mathieu R."/>
            <person name="Endo H."/>
            <person name="Kuwata A."/>
            <person name="Ogata H."/>
        </authorList>
    </citation>
    <scope>NUCLEOTIDE SEQUENCE [LARGE SCALE GENOMIC DNA]</scope>
</reference>
<feature type="region of interest" description="Disordered" evidence="1">
    <location>
        <begin position="483"/>
        <end position="502"/>
    </location>
</feature>
<comment type="caution">
    <text evidence="2">The sequence shown here is derived from an EMBL/GenBank/DDBJ whole genome shotgun (WGS) entry which is preliminary data.</text>
</comment>
<accession>A0ABQ6NB92</accession>
<dbReference type="Gene3D" id="3.80.10.10">
    <property type="entry name" value="Ribonuclease Inhibitor"/>
    <property type="match status" value="1"/>
</dbReference>
<dbReference type="PANTHER" id="PTHR13382">
    <property type="entry name" value="MITOCHONDRIAL ATP SYNTHASE COUPLING FACTOR B"/>
    <property type="match status" value="1"/>
</dbReference>
<gene>
    <name evidence="2" type="ORF">TeGR_g7319</name>
</gene>
<feature type="compositionally biased region" description="Pro residues" evidence="1">
    <location>
        <begin position="487"/>
        <end position="502"/>
    </location>
</feature>
<feature type="region of interest" description="Disordered" evidence="1">
    <location>
        <begin position="410"/>
        <end position="436"/>
    </location>
</feature>
<dbReference type="InterPro" id="IPR032675">
    <property type="entry name" value="LRR_dom_sf"/>
</dbReference>
<proteinExistence type="predicted"/>
<feature type="compositionally biased region" description="Gly residues" evidence="1">
    <location>
        <begin position="741"/>
        <end position="750"/>
    </location>
</feature>
<feature type="compositionally biased region" description="Low complexity" evidence="1">
    <location>
        <begin position="181"/>
        <end position="190"/>
    </location>
</feature>
<feature type="compositionally biased region" description="Polar residues" evidence="1">
    <location>
        <begin position="9"/>
        <end position="25"/>
    </location>
</feature>
<dbReference type="SUPFAM" id="SSF52047">
    <property type="entry name" value="RNI-like"/>
    <property type="match status" value="1"/>
</dbReference>
<name>A0ABQ6NB92_9STRA</name>
<dbReference type="EMBL" id="BRYB01006572">
    <property type="protein sequence ID" value="GMI52026.1"/>
    <property type="molecule type" value="Genomic_DNA"/>
</dbReference>
<organism evidence="2 3">
    <name type="scientific">Tetraparma gracilis</name>
    <dbReference type="NCBI Taxonomy" id="2962635"/>
    <lineage>
        <taxon>Eukaryota</taxon>
        <taxon>Sar</taxon>
        <taxon>Stramenopiles</taxon>
        <taxon>Ochrophyta</taxon>
        <taxon>Bolidophyceae</taxon>
        <taxon>Parmales</taxon>
        <taxon>Triparmaceae</taxon>
        <taxon>Tetraparma</taxon>
    </lineage>
</organism>
<feature type="region of interest" description="Disordered" evidence="1">
    <location>
        <begin position="1"/>
        <end position="29"/>
    </location>
</feature>
<evidence type="ECO:0008006" key="4">
    <source>
        <dbReference type="Google" id="ProtNLM"/>
    </source>
</evidence>
<dbReference type="SMART" id="SM00367">
    <property type="entry name" value="LRR_CC"/>
    <property type="match status" value="4"/>
</dbReference>
<sequence length="767" mass="83135">MTRPKPPFTLSTSQALPPYQQSNDKNLAPYRSLRKKKARRGKVDGFVTALPYLVPVSPKRQPNLSPLDKVFDEAASESGSVTYRMPISDRFTQHVAKRITKMQELDASRSLRSSRRGKSRLGAESSLFEDSTICTDDGGVWEDETPEAKPEDDYEPNAEAETAIVEAPVVPPPSKPEEESPTTSASAKAAPPDSLFLSLPLSILAHVLSYLPSPIVTHVIFSSFHSLHTRGGDWGAAHEVCESMHQSRAFERHWTATIKQHRQTRSKAIREGDLHVNVEGSCFATELGDIDQDVPVWKSEYDEEDIVRIEQNDGLLLAEHIRMLRLLVGLCEERGAEVMPEVVEAASTTTTKPCSVAEWRAHCDAHGVTSYHDMGVVLPKAACSVAEWRAHCDAHGVTSYHDMGVVLPKEEQEPSPLQEAAPSPSPPPQVEASREAWRAHCDEHGVTSYHDFGVRLGSPPPPTTAVEAEEDRLLKMAIAESLTQDSPAPPNPSSPPLHPPPAHPIALPPLACLAMFGAGSSINTALAALAATPLATRRRIRHLNLDGCDMITGDALTNMLSALPELRALRGNGLACLTEEIAGIIGALPKLRYLDLSNTSIDDEVGGALFVALAKCASIRKLSISSAAGLTDAGMKIFGECGLAALLEDFCMAGCFRVTDQGVMMIAFPKLRRLNWCGSYKITDSSRRYILSQHPTLLLYNKATEFGLRGEDQGGSGRVSAEDVVVNAGYYDMFEDHGEGGEGGGGGGGSEPDEQDLTNFRKKMNGF</sequence>
<protein>
    <recommendedName>
        <fullName evidence="4">F-box domain-containing protein</fullName>
    </recommendedName>
</protein>
<evidence type="ECO:0000256" key="1">
    <source>
        <dbReference type="SAM" id="MobiDB-lite"/>
    </source>
</evidence>
<evidence type="ECO:0000313" key="2">
    <source>
        <dbReference type="EMBL" id="GMI52026.1"/>
    </source>
</evidence>
<feature type="region of interest" description="Disordered" evidence="1">
    <location>
        <begin position="103"/>
        <end position="157"/>
    </location>
</feature>
<keyword evidence="3" id="KW-1185">Reference proteome</keyword>
<dbReference type="InterPro" id="IPR006553">
    <property type="entry name" value="Leu-rich_rpt_Cys-con_subtyp"/>
</dbReference>
<dbReference type="Proteomes" id="UP001165060">
    <property type="component" value="Unassembled WGS sequence"/>
</dbReference>
<feature type="region of interest" description="Disordered" evidence="1">
    <location>
        <begin position="169"/>
        <end position="190"/>
    </location>
</feature>
<evidence type="ECO:0000313" key="3">
    <source>
        <dbReference type="Proteomes" id="UP001165060"/>
    </source>
</evidence>
<feature type="region of interest" description="Disordered" evidence="1">
    <location>
        <begin position="739"/>
        <end position="767"/>
    </location>
</feature>
<dbReference type="InterPro" id="IPR050648">
    <property type="entry name" value="F-box_LRR-repeat"/>
</dbReference>